<evidence type="ECO:0000313" key="5">
    <source>
        <dbReference type="EMBL" id="SFQ47316.1"/>
    </source>
</evidence>
<dbReference type="PANTHER" id="PTHR42939:SF1">
    <property type="entry name" value="ABC TRANSPORTER ATP-BINDING PROTEIN ALBC-RELATED"/>
    <property type="match status" value="1"/>
</dbReference>
<gene>
    <name evidence="5" type="ORF">SAMN05444406_1636</name>
</gene>
<evidence type="ECO:0000256" key="1">
    <source>
        <dbReference type="ARBA" id="ARBA00022448"/>
    </source>
</evidence>
<dbReference type="InterPro" id="IPR003439">
    <property type="entry name" value="ABC_transporter-like_ATP-bd"/>
</dbReference>
<reference evidence="5 6" key="1">
    <citation type="submission" date="2016-10" db="EMBL/GenBank/DDBJ databases">
        <authorList>
            <person name="de Groot N.N."/>
        </authorList>
    </citation>
    <scope>NUCLEOTIDE SEQUENCE [LARGE SCALE GENOMIC DNA]</scope>
    <source>
        <strain evidence="5 6">DSM 20678</strain>
    </source>
</reference>
<dbReference type="Proteomes" id="UP000198577">
    <property type="component" value="Unassembled WGS sequence"/>
</dbReference>
<keyword evidence="6" id="KW-1185">Reference proteome</keyword>
<dbReference type="EMBL" id="FOXR01000063">
    <property type="protein sequence ID" value="SFQ47316.1"/>
    <property type="molecule type" value="Genomic_DNA"/>
</dbReference>
<evidence type="ECO:0000256" key="3">
    <source>
        <dbReference type="ARBA" id="ARBA00022840"/>
    </source>
</evidence>
<feature type="domain" description="ABC transporter" evidence="4">
    <location>
        <begin position="2"/>
        <end position="212"/>
    </location>
</feature>
<dbReference type="Pfam" id="PF00005">
    <property type="entry name" value="ABC_tran"/>
    <property type="match status" value="1"/>
</dbReference>
<keyword evidence="1" id="KW-0813">Transport</keyword>
<dbReference type="AlphaFoldDB" id="A0A1I5YSX9"/>
<dbReference type="InterPro" id="IPR027417">
    <property type="entry name" value="P-loop_NTPase"/>
</dbReference>
<dbReference type="RefSeq" id="WP_025747800.1">
    <property type="nucleotide sequence ID" value="NZ_FOXR01000063.1"/>
</dbReference>
<dbReference type="GO" id="GO:0005524">
    <property type="term" value="F:ATP binding"/>
    <property type="evidence" value="ECO:0007669"/>
    <property type="project" value="UniProtKB-KW"/>
</dbReference>
<dbReference type="GO" id="GO:0016887">
    <property type="term" value="F:ATP hydrolysis activity"/>
    <property type="evidence" value="ECO:0007669"/>
    <property type="project" value="InterPro"/>
</dbReference>
<dbReference type="CDD" id="cd03230">
    <property type="entry name" value="ABC_DR_subfamily_A"/>
    <property type="match status" value="1"/>
</dbReference>
<dbReference type="Gene3D" id="3.40.50.300">
    <property type="entry name" value="P-loop containing nucleotide triphosphate hydrolases"/>
    <property type="match status" value="1"/>
</dbReference>
<dbReference type="InterPro" id="IPR003593">
    <property type="entry name" value="AAA+_ATPase"/>
</dbReference>
<dbReference type="OrthoDB" id="9804819at2"/>
<dbReference type="SMART" id="SM00382">
    <property type="entry name" value="AAA"/>
    <property type="match status" value="1"/>
</dbReference>
<dbReference type="InterPro" id="IPR051782">
    <property type="entry name" value="ABC_Transporter_VariousFunc"/>
</dbReference>
<keyword evidence="2" id="KW-0547">Nucleotide-binding</keyword>
<protein>
    <submittedName>
        <fullName evidence="5">ABC-2 type transport system ATP-binding protein</fullName>
    </submittedName>
</protein>
<dbReference type="STRING" id="937334.SAMN05444406_1636"/>
<sequence>MLEITDLNFSYGDKLIFRNASFYAQRGDRVCILGENGSGKTTFLRILAGILFCEMKMNFFGVYDTNVRSVIQRIGFIPDKPYLYDYLTGKENIELIMNIFGESKVKSKVESLCKEFELHEALDNYVKDYSLGMKHKLYMACILSREVDLLLLDEPLSALDEKAQKIALEKLFDFSKRGGVIIFTTHIESVSNCLATKKYIIHDYQLKLLNNA</sequence>
<evidence type="ECO:0000256" key="2">
    <source>
        <dbReference type="ARBA" id="ARBA00022741"/>
    </source>
</evidence>
<accession>A0A1I5YSX9</accession>
<name>A0A1I5YSX9_9FIRM</name>
<evidence type="ECO:0000259" key="4">
    <source>
        <dbReference type="PROSITE" id="PS50893"/>
    </source>
</evidence>
<dbReference type="PROSITE" id="PS50893">
    <property type="entry name" value="ABC_TRANSPORTER_2"/>
    <property type="match status" value="1"/>
</dbReference>
<dbReference type="PANTHER" id="PTHR42939">
    <property type="entry name" value="ABC TRANSPORTER ATP-BINDING PROTEIN ALBC-RELATED"/>
    <property type="match status" value="1"/>
</dbReference>
<proteinExistence type="predicted"/>
<organism evidence="5 6">
    <name type="scientific">Caldicoprobacter faecalis</name>
    <dbReference type="NCBI Taxonomy" id="937334"/>
    <lineage>
        <taxon>Bacteria</taxon>
        <taxon>Bacillati</taxon>
        <taxon>Bacillota</taxon>
        <taxon>Clostridia</taxon>
        <taxon>Caldicoprobacterales</taxon>
        <taxon>Caldicoprobacteraceae</taxon>
        <taxon>Caldicoprobacter</taxon>
    </lineage>
</organism>
<dbReference type="SUPFAM" id="SSF52540">
    <property type="entry name" value="P-loop containing nucleoside triphosphate hydrolases"/>
    <property type="match status" value="1"/>
</dbReference>
<evidence type="ECO:0000313" key="6">
    <source>
        <dbReference type="Proteomes" id="UP000198577"/>
    </source>
</evidence>
<keyword evidence="3 5" id="KW-0067">ATP-binding</keyword>